<protein>
    <recommendedName>
        <fullName evidence="4">FAR1 domain-containing protein</fullName>
    </recommendedName>
</protein>
<proteinExistence type="predicted"/>
<feature type="region of interest" description="Disordered" evidence="1">
    <location>
        <begin position="336"/>
        <end position="358"/>
    </location>
</feature>
<sequence>MDVTNAFDKEIGIRSYATIMALQEALSKFSRYQGVKFKVASSFRYNEGDPRKETLAYSKATFACVLKRTHHCPSFFRVEVRKGVLQVVERAMEHNHCRIAGDPLPVVDLTEQFDAHFKNAKLMSFNDVMAKVKAFEEATGSGFRVGRSDLFKPGEPERDQFRYRRITYECVHFGQRKSATAAGARLMHDLNGSASSRSPTARLGCMAKFDVRYSPQGFKITAVVMKHNHKVSPSSLSGFAVGKLSRRKCTQYQQRHCTEDDEISENGETVEDDSQHEEKTPDEFQPTPTKLPRETSPAATEKARFSASQFAVGANNRAPQPYWMTNPATLLSKTLTSERPSKKSGEGGVEASSPELNQSERRLLLSGKMQRILEKACHGDSKRFQQCCGVMDKLEREWAREDAMV</sequence>
<evidence type="ECO:0008006" key="4">
    <source>
        <dbReference type="Google" id="ProtNLM"/>
    </source>
</evidence>
<reference evidence="2 3" key="1">
    <citation type="submission" date="2019-07" db="EMBL/GenBank/DDBJ databases">
        <authorList>
            <person name="Jastrzebski P J."/>
            <person name="Paukszto L."/>
            <person name="Jastrzebski P J."/>
        </authorList>
    </citation>
    <scope>NUCLEOTIDE SEQUENCE [LARGE SCALE GENOMIC DNA]</scope>
    <source>
        <strain evidence="2 3">WMS-il1</strain>
    </source>
</reference>
<dbReference type="EMBL" id="CABIJS010000011">
    <property type="protein sequence ID" value="VUZ39238.1"/>
    <property type="molecule type" value="Genomic_DNA"/>
</dbReference>
<name>A0A564XXG5_HYMDI</name>
<organism evidence="2 3">
    <name type="scientific">Hymenolepis diminuta</name>
    <name type="common">Rat tapeworm</name>
    <dbReference type="NCBI Taxonomy" id="6216"/>
    <lineage>
        <taxon>Eukaryota</taxon>
        <taxon>Metazoa</taxon>
        <taxon>Spiralia</taxon>
        <taxon>Lophotrochozoa</taxon>
        <taxon>Platyhelminthes</taxon>
        <taxon>Cestoda</taxon>
        <taxon>Eucestoda</taxon>
        <taxon>Cyclophyllidea</taxon>
        <taxon>Hymenolepididae</taxon>
        <taxon>Hymenolepis</taxon>
    </lineage>
</organism>
<dbReference type="AlphaFoldDB" id="A0A564XXG5"/>
<evidence type="ECO:0000313" key="3">
    <source>
        <dbReference type="Proteomes" id="UP000321570"/>
    </source>
</evidence>
<keyword evidence="3" id="KW-1185">Reference proteome</keyword>
<dbReference type="Proteomes" id="UP000321570">
    <property type="component" value="Unassembled WGS sequence"/>
</dbReference>
<evidence type="ECO:0000256" key="1">
    <source>
        <dbReference type="SAM" id="MobiDB-lite"/>
    </source>
</evidence>
<evidence type="ECO:0000313" key="2">
    <source>
        <dbReference type="EMBL" id="VUZ39238.1"/>
    </source>
</evidence>
<feature type="compositionally biased region" description="Acidic residues" evidence="1">
    <location>
        <begin position="259"/>
        <end position="275"/>
    </location>
</feature>
<accession>A0A564XXG5</accession>
<feature type="region of interest" description="Disordered" evidence="1">
    <location>
        <begin position="255"/>
        <end position="304"/>
    </location>
</feature>
<gene>
    <name evidence="2" type="ORF">WMSIL1_LOCUS340</name>
</gene>